<dbReference type="PhylomeDB" id="B3S1E8"/>
<dbReference type="SUPFAM" id="SSF57756">
    <property type="entry name" value="Retrovirus zinc finger-like domains"/>
    <property type="match status" value="1"/>
</dbReference>
<reference evidence="9 10" key="1">
    <citation type="journal article" date="2008" name="Nature">
        <title>The Trichoplax genome and the nature of placozoans.</title>
        <authorList>
            <person name="Srivastava M."/>
            <person name="Begovic E."/>
            <person name="Chapman J."/>
            <person name="Putnam N.H."/>
            <person name="Hellsten U."/>
            <person name="Kawashima T."/>
            <person name="Kuo A."/>
            <person name="Mitros T."/>
            <person name="Salamov A."/>
            <person name="Carpenter M.L."/>
            <person name="Signorovitch A.Y."/>
            <person name="Moreno M.A."/>
            <person name="Kamm K."/>
            <person name="Grimwood J."/>
            <person name="Schmutz J."/>
            <person name="Shapiro H."/>
            <person name="Grigoriev I.V."/>
            <person name="Buss L.W."/>
            <person name="Schierwater B."/>
            <person name="Dellaporta S.L."/>
            <person name="Rokhsar D.S."/>
        </authorList>
    </citation>
    <scope>NUCLEOTIDE SEQUENCE [LARGE SCALE GENOMIC DNA]</scope>
    <source>
        <strain evidence="9 10">Grell-BS-1999</strain>
    </source>
</reference>
<dbReference type="Gene3D" id="4.10.60.10">
    <property type="entry name" value="Zinc finger, CCHC-type"/>
    <property type="match status" value="1"/>
</dbReference>
<evidence type="ECO:0000256" key="1">
    <source>
        <dbReference type="ARBA" id="ARBA00001936"/>
    </source>
</evidence>
<dbReference type="Pfam" id="PF03828">
    <property type="entry name" value="PAP_assoc"/>
    <property type="match status" value="2"/>
</dbReference>
<organism evidence="9 10">
    <name type="scientific">Trichoplax adhaerens</name>
    <name type="common">Trichoplax reptans</name>
    <dbReference type="NCBI Taxonomy" id="10228"/>
    <lineage>
        <taxon>Eukaryota</taxon>
        <taxon>Metazoa</taxon>
        <taxon>Placozoa</taxon>
        <taxon>Uniplacotomia</taxon>
        <taxon>Trichoplacea</taxon>
        <taxon>Trichoplacidae</taxon>
        <taxon>Trichoplax</taxon>
    </lineage>
</organism>
<dbReference type="eggNOG" id="KOG2277">
    <property type="taxonomic scope" value="Eukaryota"/>
</dbReference>
<accession>B3S1E8</accession>
<dbReference type="KEGG" id="tad:TRIADDRAFT_57804"/>
<evidence type="ECO:0000256" key="4">
    <source>
        <dbReference type="ARBA" id="ARBA00022723"/>
    </source>
</evidence>
<comment type="cofactor">
    <cofactor evidence="1">
        <name>Mn(2+)</name>
        <dbReference type="ChEBI" id="CHEBI:29035"/>
    </cofactor>
</comment>
<evidence type="ECO:0000256" key="5">
    <source>
        <dbReference type="ARBA" id="ARBA00022842"/>
    </source>
</evidence>
<dbReference type="HOGENOM" id="CLU_288916_0_0_1"/>
<dbReference type="Proteomes" id="UP000009022">
    <property type="component" value="Unassembled WGS sequence"/>
</dbReference>
<dbReference type="Gene3D" id="3.30.460.10">
    <property type="entry name" value="Beta Polymerase, domain 2"/>
    <property type="match status" value="1"/>
</dbReference>
<feature type="compositionally biased region" description="Polar residues" evidence="7">
    <location>
        <begin position="1026"/>
        <end position="1041"/>
    </location>
</feature>
<dbReference type="InterPro" id="IPR043519">
    <property type="entry name" value="NT_sf"/>
</dbReference>
<dbReference type="PANTHER" id="PTHR12271">
    <property type="entry name" value="POLY A POLYMERASE CID PAP -RELATED"/>
    <property type="match status" value="1"/>
</dbReference>
<evidence type="ECO:0000313" key="9">
    <source>
        <dbReference type="EMBL" id="EDV22995.1"/>
    </source>
</evidence>
<keyword evidence="6" id="KW-0862">Zinc</keyword>
<dbReference type="InParanoid" id="B3S1E8"/>
<gene>
    <name evidence="9" type="ORF">TRIADDRAFT_57804</name>
</gene>
<dbReference type="InterPro" id="IPR001878">
    <property type="entry name" value="Znf_CCHC"/>
</dbReference>
<dbReference type="InterPro" id="IPR054708">
    <property type="entry name" value="MTPAP-like_central"/>
</dbReference>
<dbReference type="Pfam" id="PF22600">
    <property type="entry name" value="MTPAP-like_central"/>
    <property type="match status" value="1"/>
</dbReference>
<dbReference type="SMART" id="SM00343">
    <property type="entry name" value="ZnF_C2HC"/>
    <property type="match status" value="2"/>
</dbReference>
<evidence type="ECO:0000256" key="7">
    <source>
        <dbReference type="SAM" id="MobiDB-lite"/>
    </source>
</evidence>
<feature type="region of interest" description="Disordered" evidence="7">
    <location>
        <begin position="962"/>
        <end position="1042"/>
    </location>
</feature>
<keyword evidence="6" id="KW-0863">Zinc-finger</keyword>
<dbReference type="InterPro" id="IPR036875">
    <property type="entry name" value="Znf_CCHC_sf"/>
</dbReference>
<dbReference type="SUPFAM" id="SSF81301">
    <property type="entry name" value="Nucleotidyltransferase"/>
    <property type="match status" value="1"/>
</dbReference>
<keyword evidence="3" id="KW-0808">Transferase</keyword>
<feature type="compositionally biased region" description="Polar residues" evidence="7">
    <location>
        <begin position="968"/>
        <end position="1000"/>
    </location>
</feature>
<dbReference type="GO" id="GO:0050265">
    <property type="term" value="F:RNA uridylyltransferase activity"/>
    <property type="evidence" value="ECO:0000318"/>
    <property type="project" value="GO_Central"/>
</dbReference>
<dbReference type="RefSeq" id="XP_002113905.1">
    <property type="nucleotide sequence ID" value="XM_002113869.1"/>
</dbReference>
<dbReference type="GeneID" id="6755118"/>
<sequence length="1063" mass="122682">METKVEDIENVPTNVVESSGRSDMVHSIKLHDQMVLVKVISKDQFPDATWVDLRLLENHKLASIVDTKMNDQEDEDGKQSTDQSQRQLVCLRCEQVLENCTLSAFQTHCWNKIKALRNGYLQNEIRWFVKHISDEHYRKLDIFTEVTAEQSGLSAFSLKQRAKIVTELQEIVTEFCDRDSLIVEIKKILEDNAVLIVDVEIWLLFIKSTMQDTLIATYCKIDSRTRQLGVVLRKWARVCGIDRPNEGGLHPGALIIMLIYYLQRCTPPVLPVLHELASDDQSKNFNYEIDGVPFIYFNDIDTLDDIWQSDNEKSIGQLWLGFFTFYSLDYGISRNVVCITSKSTITRRMRKWEANSFAIESPFGNRHNCGKTVTTRQVIECPKQFEWLSDSSKITDTFQLEKIFVSGTHEMPLRCPSCDGNHRKDNCPESISTLNPLPEMNIDYLRAIDEFCYYVKDYYAMSAEEKQFREEILHRVTKAMQAIFPEATLHLFGSSKNGFGTKQSDVDMCMMIPDDSLNCLDEKLRGQEAIRRIAKQLRKKSRDFAKVQDISRATVPIVKFYDVRRYVNPTCSLNRKLSCDISYQNALAVHNTNLLASYGSLDDRIPILVLVLKLIAKACDIGDASRGSLSSYAHTLMMIYFLQHCDPPVLPVLQELHDGDKPEQTVENWNVWFQEDRETIRKWSGFGKNKESVGSLLLKFYRYYTETFNFTTDVIAIRQFDPMTKLNKGWYTKFIAIEVNSYIKSVLRNCRTIFGTPQPIQHHFMDHFLNLSKLTNGKKSPDQNRCFNCGFIGHRRKDCPKSRNFREQTQGLPAHRDNSPKMLAQAFNVLKINENGKPKQGDAKFSQANSLWQQQNVQTGPVAMPNVQWQHNPKIPVYMEMPILLNNGGVMNTISKMPYYPYAPFNMHQHTLNANNAYQLNPYSNFKNYHVVSPTNVSSNETTVNDNMSDYECKSSIPEKLEAHGSVESYTETELDSKPSTSNQQNQSIQKESNSRGQQQYDEHKHRRYPPIFHHTTHEMPPNDVENLSTIKKSTDLTWQQGRLIDEIGRSRKKNRIRKPKAN</sequence>
<evidence type="ECO:0000256" key="2">
    <source>
        <dbReference type="ARBA" id="ARBA00001946"/>
    </source>
</evidence>
<dbReference type="Gene3D" id="1.10.1410.10">
    <property type="match status" value="2"/>
</dbReference>
<evidence type="ECO:0000256" key="3">
    <source>
        <dbReference type="ARBA" id="ARBA00022679"/>
    </source>
</evidence>
<dbReference type="PROSITE" id="PS50158">
    <property type="entry name" value="ZF_CCHC"/>
    <property type="match status" value="1"/>
</dbReference>
<dbReference type="Pfam" id="PF00098">
    <property type="entry name" value="zf-CCHC"/>
    <property type="match status" value="1"/>
</dbReference>
<dbReference type="STRING" id="10228.B3S1E8"/>
<keyword evidence="10" id="KW-1185">Reference proteome</keyword>
<protein>
    <recommendedName>
        <fullName evidence="8">CCHC-type domain-containing protein</fullName>
    </recommendedName>
</protein>
<keyword evidence="5" id="KW-0460">Magnesium</keyword>
<dbReference type="GO" id="GO:0008270">
    <property type="term" value="F:zinc ion binding"/>
    <property type="evidence" value="ECO:0007669"/>
    <property type="project" value="UniProtKB-KW"/>
</dbReference>
<dbReference type="InterPro" id="IPR002058">
    <property type="entry name" value="PAP_assoc"/>
</dbReference>
<evidence type="ECO:0000256" key="6">
    <source>
        <dbReference type="PROSITE-ProRule" id="PRU00047"/>
    </source>
</evidence>
<dbReference type="EMBL" id="DS985247">
    <property type="protein sequence ID" value="EDV22995.1"/>
    <property type="molecule type" value="Genomic_DNA"/>
</dbReference>
<dbReference type="PANTHER" id="PTHR12271:SF66">
    <property type="entry name" value="TERMINAL URIDYLYLTRANSFERASE TAILOR"/>
    <property type="match status" value="1"/>
</dbReference>
<dbReference type="GO" id="GO:0003676">
    <property type="term" value="F:nucleic acid binding"/>
    <property type="evidence" value="ECO:0007669"/>
    <property type="project" value="InterPro"/>
</dbReference>
<dbReference type="CDD" id="cd05402">
    <property type="entry name" value="NT_PAP_TUTase"/>
    <property type="match status" value="1"/>
</dbReference>
<dbReference type="CTD" id="6755118"/>
<feature type="domain" description="CCHC-type" evidence="8">
    <location>
        <begin position="785"/>
        <end position="801"/>
    </location>
</feature>
<evidence type="ECO:0000313" key="10">
    <source>
        <dbReference type="Proteomes" id="UP000009022"/>
    </source>
</evidence>
<name>B3S1E8_TRIAD</name>
<dbReference type="OrthoDB" id="407432at2759"/>
<dbReference type="SUPFAM" id="SSF81631">
    <property type="entry name" value="PAP/OAS1 substrate-binding domain"/>
    <property type="match status" value="2"/>
</dbReference>
<keyword evidence="4" id="KW-0479">Metal-binding</keyword>
<evidence type="ECO:0000259" key="8">
    <source>
        <dbReference type="PROSITE" id="PS50158"/>
    </source>
</evidence>
<dbReference type="AlphaFoldDB" id="B3S1E8"/>
<dbReference type="GO" id="GO:0031123">
    <property type="term" value="P:RNA 3'-end processing"/>
    <property type="evidence" value="ECO:0000318"/>
    <property type="project" value="GO_Central"/>
</dbReference>
<proteinExistence type="predicted"/>
<comment type="cofactor">
    <cofactor evidence="2">
        <name>Mg(2+)</name>
        <dbReference type="ChEBI" id="CHEBI:18420"/>
    </cofactor>
</comment>